<dbReference type="PANTHER" id="PTHR48207">
    <property type="entry name" value="SUCCINATE--HYDROXYMETHYLGLUTARATE COA-TRANSFERASE"/>
    <property type="match status" value="1"/>
</dbReference>
<gene>
    <name evidence="2" type="ORF">OBO34_12040</name>
</gene>
<proteinExistence type="predicted"/>
<dbReference type="InterPro" id="IPR050483">
    <property type="entry name" value="CoA-transferase_III_domain"/>
</dbReference>
<dbReference type="GO" id="GO:0008410">
    <property type="term" value="F:CoA-transferase activity"/>
    <property type="evidence" value="ECO:0007669"/>
    <property type="project" value="TreeGrafter"/>
</dbReference>
<dbReference type="SUPFAM" id="SSF89796">
    <property type="entry name" value="CoA-transferase family III (CaiB/BaiF)"/>
    <property type="match status" value="1"/>
</dbReference>
<sequence length="406" mass="44153">MTKILDGIRIIDFTQGHTGSYGTMLLADFGAEVIKIEDHKKGGDVLRSSFPKNEKGSAYHAYMNRGKKSICIDRRSPQGQEMILRLIEKADVVCDGFPAGEMEACGIGYQDACNVNPNIIYASHTGFGKTGPLSNTAGCDLASEAICGLMETTGSPDGDPTAHGSRIADQFGGVFFAFSIVAALMARMEMGEGQQIDVASSDCMFTALEDCVAEAYMDGVTEHREGNGSRAIAPYDTFEVKDGILSTAVSTNSQWKKFCDAMGFDDIKDDPRFSTNELRGEHYYGKNGLRERIASKFETMTKWEIEDMLRPYNIPSGPGFTVPEAFENDQLQIRNMVLQVEDKTLGAVKMPGVPIKLSGIDDTDIGSAPLLGEDTKSFLQQAGYTDSEIETMEIDGVIMCKGGDRS</sequence>
<organism evidence="2 3">
    <name type="scientific">Hominibacterium faecale</name>
    <dbReference type="NCBI Taxonomy" id="2839743"/>
    <lineage>
        <taxon>Bacteria</taxon>
        <taxon>Bacillati</taxon>
        <taxon>Bacillota</taxon>
        <taxon>Clostridia</taxon>
        <taxon>Peptostreptococcales</taxon>
        <taxon>Anaerovoracaceae</taxon>
        <taxon>Hominibacterium</taxon>
    </lineage>
</organism>
<reference evidence="2" key="1">
    <citation type="submission" date="2022-09" db="EMBL/GenBank/DDBJ databases">
        <title>Culturomic study of gut microbiota in children with autism spectrum disorder.</title>
        <authorList>
            <person name="Efimov B.A."/>
            <person name="Chaplin A.V."/>
            <person name="Sokolova S.R."/>
            <person name="Pikina A.P."/>
            <person name="Korzhanova M."/>
            <person name="Belova V."/>
            <person name="Korostin D."/>
        </authorList>
    </citation>
    <scope>NUCLEOTIDE SEQUENCE</scope>
    <source>
        <strain evidence="2">ASD5510</strain>
    </source>
</reference>
<evidence type="ECO:0000256" key="1">
    <source>
        <dbReference type="ARBA" id="ARBA00022679"/>
    </source>
</evidence>
<dbReference type="Gene3D" id="3.30.1540.10">
    <property type="entry name" value="formyl-coa transferase, domain 3"/>
    <property type="match status" value="1"/>
</dbReference>
<protein>
    <submittedName>
        <fullName evidence="2">CoA transferase</fullName>
    </submittedName>
</protein>
<dbReference type="EMBL" id="JAOSHN010000004">
    <property type="protein sequence ID" value="MCU7379078.1"/>
    <property type="molecule type" value="Genomic_DNA"/>
</dbReference>
<keyword evidence="1 2" id="KW-0808">Transferase</keyword>
<dbReference type="InterPro" id="IPR003673">
    <property type="entry name" value="CoA-Trfase_fam_III"/>
</dbReference>
<evidence type="ECO:0000313" key="3">
    <source>
        <dbReference type="Proteomes" id="UP001065549"/>
    </source>
</evidence>
<dbReference type="InterPro" id="IPR044855">
    <property type="entry name" value="CoA-Trfase_III_dom3_sf"/>
</dbReference>
<dbReference type="Pfam" id="PF02515">
    <property type="entry name" value="CoA_transf_3"/>
    <property type="match status" value="1"/>
</dbReference>
<dbReference type="InterPro" id="IPR023606">
    <property type="entry name" value="CoA-Trfase_III_dom_1_sf"/>
</dbReference>
<dbReference type="AlphaFoldDB" id="A0A9J6QW84"/>
<dbReference type="PANTHER" id="PTHR48207:SF3">
    <property type="entry name" value="SUCCINATE--HYDROXYMETHYLGLUTARATE COA-TRANSFERASE"/>
    <property type="match status" value="1"/>
</dbReference>
<keyword evidence="3" id="KW-1185">Reference proteome</keyword>
<comment type="caution">
    <text evidence="2">The sequence shown here is derived from an EMBL/GenBank/DDBJ whole genome shotgun (WGS) entry which is preliminary data.</text>
</comment>
<evidence type="ECO:0000313" key="2">
    <source>
        <dbReference type="EMBL" id="MCU7379078.1"/>
    </source>
</evidence>
<accession>A0A9J6QW84</accession>
<dbReference type="RefSeq" id="WP_148397742.1">
    <property type="nucleotide sequence ID" value="NZ_JAJAGH010000001.1"/>
</dbReference>
<dbReference type="Proteomes" id="UP001065549">
    <property type="component" value="Unassembled WGS sequence"/>
</dbReference>
<name>A0A9J6QW84_9FIRM</name>
<dbReference type="Gene3D" id="3.40.50.10540">
    <property type="entry name" value="Crotonobetainyl-coa:carnitine coa-transferase, domain 1"/>
    <property type="match status" value="1"/>
</dbReference>